<keyword evidence="17" id="KW-0560">Oxidoreductase</keyword>
<evidence type="ECO:0000256" key="6">
    <source>
        <dbReference type="ARBA" id="ARBA00022692"/>
    </source>
</evidence>
<keyword evidence="6 15" id="KW-0812">Transmembrane</keyword>
<evidence type="ECO:0000256" key="14">
    <source>
        <dbReference type="ARBA" id="ARBA00047816"/>
    </source>
</evidence>
<dbReference type="SUPFAM" id="SSF49503">
    <property type="entry name" value="Cupredoxins"/>
    <property type="match status" value="1"/>
</dbReference>
<proteinExistence type="inferred from homology"/>
<keyword evidence="5" id="KW-0679">Respiratory chain</keyword>
<dbReference type="Proteomes" id="UP000325161">
    <property type="component" value="Chromosome"/>
</dbReference>
<dbReference type="AlphaFoldDB" id="A0A5C0ATI2"/>
<keyword evidence="4" id="KW-0813">Transport</keyword>
<evidence type="ECO:0000256" key="13">
    <source>
        <dbReference type="ARBA" id="ARBA00031399"/>
    </source>
</evidence>
<dbReference type="EMBL" id="CP043046">
    <property type="protein sequence ID" value="QEI04924.1"/>
    <property type="molecule type" value="Genomic_DNA"/>
</dbReference>
<dbReference type="InterPro" id="IPR045187">
    <property type="entry name" value="CcO_II"/>
</dbReference>
<dbReference type="NCBIfam" id="TIGR02866">
    <property type="entry name" value="CoxB"/>
    <property type="match status" value="1"/>
</dbReference>
<evidence type="ECO:0000256" key="12">
    <source>
        <dbReference type="ARBA" id="ARBA00024688"/>
    </source>
</evidence>
<evidence type="ECO:0000256" key="3">
    <source>
        <dbReference type="ARBA" id="ARBA00007866"/>
    </source>
</evidence>
<dbReference type="Pfam" id="PF00116">
    <property type="entry name" value="COX2"/>
    <property type="match status" value="1"/>
</dbReference>
<keyword evidence="10" id="KW-0186">Copper</keyword>
<dbReference type="InterPro" id="IPR008972">
    <property type="entry name" value="Cupredoxin"/>
</dbReference>
<keyword evidence="8" id="KW-0249">Electron transport</keyword>
<dbReference type="PROSITE" id="PS00078">
    <property type="entry name" value="COX2"/>
    <property type="match status" value="1"/>
</dbReference>
<evidence type="ECO:0000313" key="17">
    <source>
        <dbReference type="EMBL" id="QEI04924.1"/>
    </source>
</evidence>
<evidence type="ECO:0000256" key="1">
    <source>
        <dbReference type="ARBA" id="ARBA00004141"/>
    </source>
</evidence>
<accession>A0A5C0ATI2</accession>
<dbReference type="CDD" id="cd04213">
    <property type="entry name" value="CuRO_CcO_Caa3_II"/>
    <property type="match status" value="1"/>
</dbReference>
<evidence type="ECO:0000313" key="18">
    <source>
        <dbReference type="Proteomes" id="UP000325161"/>
    </source>
</evidence>
<gene>
    <name evidence="17" type="primary">coxB</name>
    <name evidence="17" type="ORF">FXN63_03005</name>
</gene>
<evidence type="ECO:0000256" key="4">
    <source>
        <dbReference type="ARBA" id="ARBA00022448"/>
    </source>
</evidence>
<dbReference type="OrthoDB" id="9773456at2"/>
<dbReference type="PANTHER" id="PTHR22888:SF9">
    <property type="entry name" value="CYTOCHROME C OXIDASE SUBUNIT 2"/>
    <property type="match status" value="1"/>
</dbReference>
<dbReference type="PROSITE" id="PS50857">
    <property type="entry name" value="COX2_CUA"/>
    <property type="match status" value="1"/>
</dbReference>
<evidence type="ECO:0000256" key="15">
    <source>
        <dbReference type="SAM" id="Phobius"/>
    </source>
</evidence>
<feature type="domain" description="Cytochrome oxidase subunit II copper A binding" evidence="16">
    <location>
        <begin position="155"/>
        <end position="270"/>
    </location>
</feature>
<evidence type="ECO:0000256" key="7">
    <source>
        <dbReference type="ARBA" id="ARBA00022723"/>
    </source>
</evidence>
<comment type="function">
    <text evidence="12">Subunits I and II form the functional core of the enzyme complex. Electrons originating in cytochrome c are transferred via heme a and Cu(A) to the binuclear center formed by heme a3 and Cu(B).</text>
</comment>
<evidence type="ECO:0000259" key="16">
    <source>
        <dbReference type="PROSITE" id="PS50857"/>
    </source>
</evidence>
<comment type="similarity">
    <text evidence="3">Belongs to the cytochrome c oxidase subunit 2 family.</text>
</comment>
<dbReference type="GO" id="GO:0005507">
    <property type="term" value="F:copper ion binding"/>
    <property type="evidence" value="ECO:0007669"/>
    <property type="project" value="InterPro"/>
</dbReference>
<sequence length="273" mass="29355">MQSISLSGRARNRHPADLARQVLCRARLGVGRVLPRVLPRLALPRLALPRLALPLLALPLLAACHQGPLSALDPAGPASADVAAVWWAMLWGATAVFCLTVALALYAALKRPSAAKRAPVGALLVGGGLILPGVVILALLAYGVRAGYAMMPRDASAFRVEVTAQQWRWTAQYPDGELIGGTTDNRIVIPAGRPIHLTVKSIDVIHSFWVPRLGGKIDAIPGHENTIRLQADRPGIYRGLCAEFCGERHAHMFMEVEALDETAFAARFKQVTP</sequence>
<dbReference type="Gene3D" id="2.60.40.420">
    <property type="entry name" value="Cupredoxins - blue copper proteins"/>
    <property type="match status" value="1"/>
</dbReference>
<dbReference type="GO" id="GO:0042773">
    <property type="term" value="P:ATP synthesis coupled electron transport"/>
    <property type="evidence" value="ECO:0007669"/>
    <property type="project" value="TreeGrafter"/>
</dbReference>
<dbReference type="GO" id="GO:0004129">
    <property type="term" value="F:cytochrome-c oxidase activity"/>
    <property type="evidence" value="ECO:0007669"/>
    <property type="project" value="UniProtKB-EC"/>
</dbReference>
<organism evidence="17 18">
    <name type="scientific">Pigmentiphaga aceris</name>
    <dbReference type="NCBI Taxonomy" id="1940612"/>
    <lineage>
        <taxon>Bacteria</taxon>
        <taxon>Pseudomonadati</taxon>
        <taxon>Pseudomonadota</taxon>
        <taxon>Betaproteobacteria</taxon>
        <taxon>Burkholderiales</taxon>
        <taxon>Alcaligenaceae</taxon>
        <taxon>Pigmentiphaga</taxon>
    </lineage>
</organism>
<name>A0A5C0ATI2_9BURK</name>
<dbReference type="PANTHER" id="PTHR22888">
    <property type="entry name" value="CYTOCHROME C OXIDASE, SUBUNIT II"/>
    <property type="match status" value="1"/>
</dbReference>
<feature type="transmembrane region" description="Helical" evidence="15">
    <location>
        <begin position="84"/>
        <end position="109"/>
    </location>
</feature>
<comment type="catalytic activity">
    <reaction evidence="14">
        <text>4 Fe(II)-[cytochrome c] + O2 + 8 H(+)(in) = 4 Fe(III)-[cytochrome c] + 2 H2O + 4 H(+)(out)</text>
        <dbReference type="Rhea" id="RHEA:11436"/>
        <dbReference type="Rhea" id="RHEA-COMP:10350"/>
        <dbReference type="Rhea" id="RHEA-COMP:14399"/>
        <dbReference type="ChEBI" id="CHEBI:15377"/>
        <dbReference type="ChEBI" id="CHEBI:15378"/>
        <dbReference type="ChEBI" id="CHEBI:15379"/>
        <dbReference type="ChEBI" id="CHEBI:29033"/>
        <dbReference type="ChEBI" id="CHEBI:29034"/>
        <dbReference type="EC" id="7.1.1.9"/>
    </reaction>
</comment>
<dbReference type="GO" id="GO:0016020">
    <property type="term" value="C:membrane"/>
    <property type="evidence" value="ECO:0007669"/>
    <property type="project" value="UniProtKB-SubCell"/>
</dbReference>
<feature type="transmembrane region" description="Helical" evidence="15">
    <location>
        <begin position="121"/>
        <end position="144"/>
    </location>
</feature>
<feature type="transmembrane region" description="Helical" evidence="15">
    <location>
        <begin position="51"/>
        <end position="72"/>
    </location>
</feature>
<evidence type="ECO:0000256" key="2">
    <source>
        <dbReference type="ARBA" id="ARBA00004418"/>
    </source>
</evidence>
<comment type="subcellular location">
    <subcellularLocation>
        <location evidence="1">Membrane</location>
        <topology evidence="1">Multi-pass membrane protein</topology>
    </subcellularLocation>
    <subcellularLocation>
        <location evidence="2">Periplasm</location>
    </subcellularLocation>
</comment>
<keyword evidence="9 15" id="KW-1133">Transmembrane helix</keyword>
<dbReference type="GO" id="GO:0042597">
    <property type="term" value="C:periplasmic space"/>
    <property type="evidence" value="ECO:0007669"/>
    <property type="project" value="UniProtKB-SubCell"/>
</dbReference>
<evidence type="ECO:0000256" key="8">
    <source>
        <dbReference type="ARBA" id="ARBA00022982"/>
    </source>
</evidence>
<dbReference type="InterPro" id="IPR002429">
    <property type="entry name" value="CcO_II-like_C"/>
</dbReference>
<dbReference type="InterPro" id="IPR014222">
    <property type="entry name" value="Cyt_c_oxidase_su2"/>
</dbReference>
<evidence type="ECO:0000256" key="5">
    <source>
        <dbReference type="ARBA" id="ARBA00022660"/>
    </source>
</evidence>
<dbReference type="GO" id="GO:0016491">
    <property type="term" value="F:oxidoreductase activity"/>
    <property type="evidence" value="ECO:0007669"/>
    <property type="project" value="UniProtKB-KW"/>
</dbReference>
<reference evidence="17 18" key="1">
    <citation type="submission" date="2019-08" db="EMBL/GenBank/DDBJ databases">
        <title>Amphibian skin-associated Pigmentiphaga: genome sequence and occurrence across geography and hosts.</title>
        <authorList>
            <person name="Bletz M.C."/>
            <person name="Bunk B."/>
            <person name="Sproeer C."/>
            <person name="Biwer P."/>
            <person name="Reiter S."/>
            <person name="Rabemananjara F.C.E."/>
            <person name="Schulz S."/>
            <person name="Overmann J."/>
            <person name="Vences M."/>
        </authorList>
    </citation>
    <scope>NUCLEOTIDE SEQUENCE [LARGE SCALE GENOMIC DNA]</scope>
    <source>
        <strain evidence="17 18">Mada1488</strain>
    </source>
</reference>
<keyword evidence="11 15" id="KW-0472">Membrane</keyword>
<evidence type="ECO:0000256" key="10">
    <source>
        <dbReference type="ARBA" id="ARBA00023008"/>
    </source>
</evidence>
<protein>
    <recommendedName>
        <fullName evidence="13">Cytochrome aa3 subunit 2</fullName>
    </recommendedName>
</protein>
<dbReference type="InterPro" id="IPR034236">
    <property type="entry name" value="CuRO_CcO_Caa3_II"/>
</dbReference>
<keyword evidence="18" id="KW-1185">Reference proteome</keyword>
<keyword evidence="7" id="KW-0479">Metal-binding</keyword>
<evidence type="ECO:0000256" key="11">
    <source>
        <dbReference type="ARBA" id="ARBA00023136"/>
    </source>
</evidence>
<dbReference type="KEGG" id="pacr:FXN63_03005"/>
<dbReference type="InterPro" id="IPR001505">
    <property type="entry name" value="Copper_CuA"/>
</dbReference>
<evidence type="ECO:0000256" key="9">
    <source>
        <dbReference type="ARBA" id="ARBA00022989"/>
    </source>
</evidence>